<feature type="transmembrane region" description="Helical" evidence="1">
    <location>
        <begin position="65"/>
        <end position="84"/>
    </location>
</feature>
<organism evidence="2">
    <name type="scientific">viral metagenome</name>
    <dbReference type="NCBI Taxonomy" id="1070528"/>
    <lineage>
        <taxon>unclassified sequences</taxon>
        <taxon>metagenomes</taxon>
        <taxon>organismal metagenomes</taxon>
    </lineage>
</organism>
<feature type="transmembrane region" description="Helical" evidence="1">
    <location>
        <begin position="145"/>
        <end position="162"/>
    </location>
</feature>
<feature type="transmembrane region" description="Helical" evidence="1">
    <location>
        <begin position="167"/>
        <end position="185"/>
    </location>
</feature>
<feature type="transmembrane region" description="Helical" evidence="1">
    <location>
        <begin position="96"/>
        <end position="114"/>
    </location>
</feature>
<dbReference type="AlphaFoldDB" id="A0A6C0D3R0"/>
<keyword evidence="1" id="KW-0472">Membrane</keyword>
<keyword evidence="1" id="KW-0812">Transmembrane</keyword>
<feature type="transmembrane region" description="Helical" evidence="1">
    <location>
        <begin position="6"/>
        <end position="25"/>
    </location>
</feature>
<proteinExistence type="predicted"/>
<sequence>MCFNPTASLIAFSIGITSWIILVYLKLYNSSIIVMYLSIMQLLEYFAHVSIINKDNDTNIITSKLIFVFALIQPLLYYISTLLTKGNYNFKNANKYLFLLPCYVLFLVIFYFYLNSKQVFKTTYLNNTCDNICRLSWDFFGYNKIFTIIAFIFYLSICLIFWKKYALVYYAHVLILISVIYTLFLSRDIKILVSIFGSIWCFLAVTYGPLVILDHFGYFK</sequence>
<reference evidence="2" key="1">
    <citation type="journal article" date="2020" name="Nature">
        <title>Giant virus diversity and host interactions through global metagenomics.</title>
        <authorList>
            <person name="Schulz F."/>
            <person name="Roux S."/>
            <person name="Paez-Espino D."/>
            <person name="Jungbluth S."/>
            <person name="Walsh D.A."/>
            <person name="Denef V.J."/>
            <person name="McMahon K.D."/>
            <person name="Konstantinidis K.T."/>
            <person name="Eloe-Fadrosh E.A."/>
            <person name="Kyrpides N.C."/>
            <person name="Woyke T."/>
        </authorList>
    </citation>
    <scope>NUCLEOTIDE SEQUENCE</scope>
    <source>
        <strain evidence="2">GVMAG-M-3300023174-107</strain>
    </source>
</reference>
<feature type="transmembrane region" description="Helical" evidence="1">
    <location>
        <begin position="32"/>
        <end position="53"/>
    </location>
</feature>
<dbReference type="EMBL" id="MN739520">
    <property type="protein sequence ID" value="QHT10335.1"/>
    <property type="molecule type" value="Genomic_DNA"/>
</dbReference>
<evidence type="ECO:0000256" key="1">
    <source>
        <dbReference type="SAM" id="Phobius"/>
    </source>
</evidence>
<keyword evidence="1" id="KW-1133">Transmembrane helix</keyword>
<protein>
    <submittedName>
        <fullName evidence="2">Uncharacterized protein</fullName>
    </submittedName>
</protein>
<name>A0A6C0D3R0_9ZZZZ</name>
<feature type="transmembrane region" description="Helical" evidence="1">
    <location>
        <begin position="191"/>
        <end position="213"/>
    </location>
</feature>
<evidence type="ECO:0000313" key="2">
    <source>
        <dbReference type="EMBL" id="QHT10335.1"/>
    </source>
</evidence>
<accession>A0A6C0D3R0</accession>